<accession>A0CXR3</accession>
<dbReference type="RefSeq" id="XP_001442977.1">
    <property type="nucleotide sequence ID" value="XM_001442940.1"/>
</dbReference>
<protein>
    <submittedName>
        <fullName evidence="3">Uncharacterized protein</fullName>
    </submittedName>
</protein>
<name>A0CXR3_PARTE</name>
<evidence type="ECO:0000256" key="2">
    <source>
        <dbReference type="SAM" id="MobiDB-lite"/>
    </source>
</evidence>
<sequence>MLQLSKYDLISQAQVACYDIYLQFFWWTKEPDCRINSRFKRQKFCTLNYKLNHSNFHFLFNLLIIFVQNINYHQQILFKIVCSIITYSTYLLLISKYANDLILVFQVVLYVKSAAYIKSIFNCINNLIFHIYIYVKHAIIIQAIQQSISIRMQYPFKLFTQSILHDSAIESNKDSKSIVFNRIKEITLEAFSKQFTDEIHRLQAELRQEQALNDQIKREFLEREETIIQEFESKQREFQLQQIREVQELQDLLEASETQLQKYQQQNDKLNKQIKELQQKEQQLLKENLNAKENLQQCDQLQNLLNSELNDMRSRNESLNQLNQQLDRQNRDFKNECELTLKELTEVKRKSQQQMDLNLQLDEEIEQYKVEIEQIKTKKHQEISKQRELLDQLKEKSNQKINELKNKLKEAQNIEQYQQEQLDELQELIKQSENQLKQLQINHKQDLKQMEQQYTKQIQDLEQQFLDEKLNLEENLTTSFEQVIIDKDRQIQDLMKEVKTNKDKLYQQNLEFENMQRQQQNLEMEINHLNEELNQQNYDQEELENRNRSLELDITKKDQKLKVLLSELDDIKVFQEQTLNTIRENQDYITEIEKENQQHQQFLQHIQNLLEIQIKGSFSFQRLGQEVEQKLKQHKDDIRRQNEEIKKKEELHSLELQDKDSKLMLLQDNFNDENNKIQSQLQEQQVENRRQRNEFKQKIDEQNKIIIELQKDQIESNNQIEFLQIQNQQIIQDLESNNDQLECAKLEIQEMMKKDKIQNEEIGKKISHLNNENTQLQIQLEEQKFKQKTLKQRIIRAFGRYKELTSIQLIELRNFLINKQKQLESDCKLILHNLYKKQLLITENKIQMIEDERQYEMEQMNLEMEKKLDNFKKQFKQSEQLIYEEGQLKLKQKQQQIEQLMTSKANDFEFKNQISLLNKENEELQKQLLLQEQIFLEQKQNFELEFMNLNKLIKEQQEELISQQQFSEYTMSRERQFFEQRYQDFKLKQEKKVDLIQQDYQLQISQLENIIQQPNKLKSQSPNKNIQKSPIQNQQPKLLNNKSQSFGSPSLNLSTKTPNKAVNSIDNTDKTIEELRLEIQQQKQKLSRMKLTFTESQKKQYKRN</sequence>
<dbReference type="InParanoid" id="A0CXR3"/>
<keyword evidence="1" id="KW-0175">Coiled coil</keyword>
<feature type="coiled-coil region" evidence="1">
    <location>
        <begin position="192"/>
        <end position="471"/>
    </location>
</feature>
<organism evidence="3 4">
    <name type="scientific">Paramecium tetraurelia</name>
    <dbReference type="NCBI Taxonomy" id="5888"/>
    <lineage>
        <taxon>Eukaryota</taxon>
        <taxon>Sar</taxon>
        <taxon>Alveolata</taxon>
        <taxon>Ciliophora</taxon>
        <taxon>Intramacronucleata</taxon>
        <taxon>Oligohymenophorea</taxon>
        <taxon>Peniculida</taxon>
        <taxon>Parameciidae</taxon>
        <taxon>Paramecium</taxon>
    </lineage>
</organism>
<evidence type="ECO:0000313" key="4">
    <source>
        <dbReference type="Proteomes" id="UP000000600"/>
    </source>
</evidence>
<feature type="coiled-coil region" evidence="1">
    <location>
        <begin position="495"/>
        <end position="560"/>
    </location>
</feature>
<feature type="coiled-coil region" evidence="1">
    <location>
        <begin position="1065"/>
        <end position="1092"/>
    </location>
</feature>
<dbReference type="HOGENOM" id="CLU_312968_0_0_1"/>
<gene>
    <name evidence="3" type="ORF">GSPATT00011212001</name>
</gene>
<feature type="region of interest" description="Disordered" evidence="2">
    <location>
        <begin position="1016"/>
        <end position="1065"/>
    </location>
</feature>
<dbReference type="OrthoDB" id="310183at2759"/>
<dbReference type="EMBL" id="CT868208">
    <property type="protein sequence ID" value="CAK75580.1"/>
    <property type="molecule type" value="Genomic_DNA"/>
</dbReference>
<feature type="coiled-coil region" evidence="1">
    <location>
        <begin position="624"/>
        <end position="786"/>
    </location>
</feature>
<dbReference type="GeneID" id="5028762"/>
<dbReference type="KEGG" id="ptm:GSPATT00011212001"/>
<dbReference type="OMA" id="LMTSKAN"/>
<reference evidence="3 4" key="1">
    <citation type="journal article" date="2006" name="Nature">
        <title>Global trends of whole-genome duplications revealed by the ciliate Paramecium tetraurelia.</title>
        <authorList>
            <consortium name="Genoscope"/>
            <person name="Aury J.-M."/>
            <person name="Jaillon O."/>
            <person name="Duret L."/>
            <person name="Noel B."/>
            <person name="Jubin C."/>
            <person name="Porcel B.M."/>
            <person name="Segurens B."/>
            <person name="Daubin V."/>
            <person name="Anthouard V."/>
            <person name="Aiach N."/>
            <person name="Arnaiz O."/>
            <person name="Billaut A."/>
            <person name="Beisson J."/>
            <person name="Blanc I."/>
            <person name="Bouhouche K."/>
            <person name="Camara F."/>
            <person name="Duharcourt S."/>
            <person name="Guigo R."/>
            <person name="Gogendeau D."/>
            <person name="Katinka M."/>
            <person name="Keller A.-M."/>
            <person name="Kissmehl R."/>
            <person name="Klotz C."/>
            <person name="Koll F."/>
            <person name="Le Moue A."/>
            <person name="Lepere C."/>
            <person name="Malinsky S."/>
            <person name="Nowacki M."/>
            <person name="Nowak J.K."/>
            <person name="Plattner H."/>
            <person name="Poulain J."/>
            <person name="Ruiz F."/>
            <person name="Serrano V."/>
            <person name="Zagulski M."/>
            <person name="Dessen P."/>
            <person name="Betermier M."/>
            <person name="Weissenbach J."/>
            <person name="Scarpelli C."/>
            <person name="Schachter V."/>
            <person name="Sperling L."/>
            <person name="Meyer E."/>
            <person name="Cohen J."/>
            <person name="Wincker P."/>
        </authorList>
    </citation>
    <scope>NUCLEOTIDE SEQUENCE [LARGE SCALE GENOMIC DNA]</scope>
    <source>
        <strain evidence="3 4">Stock d4-2</strain>
    </source>
</reference>
<dbReference type="AlphaFoldDB" id="A0CXR3"/>
<feature type="coiled-coil region" evidence="1">
    <location>
        <begin position="861"/>
        <end position="959"/>
    </location>
</feature>
<evidence type="ECO:0000313" key="3">
    <source>
        <dbReference type="EMBL" id="CAK75580.1"/>
    </source>
</evidence>
<evidence type="ECO:0000256" key="1">
    <source>
        <dbReference type="SAM" id="Coils"/>
    </source>
</evidence>
<proteinExistence type="predicted"/>
<dbReference type="Proteomes" id="UP000000600">
    <property type="component" value="Unassembled WGS sequence"/>
</dbReference>
<dbReference type="STRING" id="5888.A0CXR3"/>
<keyword evidence="4" id="KW-1185">Reference proteome</keyword>